<reference evidence="3" key="1">
    <citation type="submission" date="2005-10" db="EMBL/GenBank/DDBJ databases">
        <authorList>
            <person name="Loftus B.J."/>
            <person name="Nene V.M."/>
            <person name="Hannick L.I."/>
            <person name="Bidwell S."/>
            <person name="Haas B."/>
            <person name="Amedeo P."/>
            <person name="Orvis J."/>
            <person name="Wortman J.R."/>
            <person name="White O.R."/>
            <person name="Salzberg S."/>
            <person name="Shumway M."/>
            <person name="Koo H."/>
            <person name="Zhao Y."/>
            <person name="Holmes M."/>
            <person name="Miller J."/>
            <person name="Schatz M."/>
            <person name="Pop M."/>
            <person name="Pai G."/>
            <person name="Utterback T."/>
            <person name="Rogers Y.-H."/>
            <person name="Kravitz S."/>
            <person name="Fraser C.M."/>
        </authorList>
    </citation>
    <scope>NUCLEOTIDE SEQUENCE</scope>
    <source>
        <strain evidence="3">Liverpool</strain>
    </source>
</reference>
<dbReference type="PROSITE" id="PS50157">
    <property type="entry name" value="ZINC_FINGER_C2H2_2"/>
    <property type="match status" value="1"/>
</dbReference>
<name>Q17N58_AEDAE</name>
<reference evidence="3" key="3">
    <citation type="submission" date="2012-09" db="EMBL/GenBank/DDBJ databases">
        <authorList>
            <consortium name="VectorBase"/>
        </authorList>
    </citation>
    <scope>NUCLEOTIDE SEQUENCE</scope>
    <source>
        <strain evidence="3">Liverpool</strain>
    </source>
</reference>
<dbReference type="PaxDb" id="7159-AAEL000806-PA"/>
<dbReference type="SMART" id="SM00355">
    <property type="entry name" value="ZnF_C2H2"/>
    <property type="match status" value="3"/>
</dbReference>
<gene>
    <name evidence="3" type="ORF">AaeL_AAEL000806</name>
</gene>
<dbReference type="PROSITE" id="PS00028">
    <property type="entry name" value="ZINC_FINGER_C2H2_1"/>
    <property type="match status" value="2"/>
</dbReference>
<dbReference type="InterPro" id="IPR013087">
    <property type="entry name" value="Znf_C2H2_type"/>
</dbReference>
<evidence type="ECO:0000259" key="2">
    <source>
        <dbReference type="PROSITE" id="PS50157"/>
    </source>
</evidence>
<sequence>MEVRLFEDVSTGEQEDNLEEIRSMEEEISSTRQCEENFEDGFDDDCETVEPDIVTVDLTDDENESAHSSEQQFKSLLSWLQEYFELNLQAKLTNLVDFTLCEQCKNPINDIFDMVFVEQFHLVCYYKFHLGQDLSQETVANIQMLKINLFQAFKSVRASQTLVRNHPKFRLFLESLKSDISKRVCFECGQTSENIEDHVHEAHSKTDTKPIISTKDRYQCRFCTECFKYEYLQLRHEMQHPDLVKEKYSGMVLRNEQFLCPYCRERFDKSHRMQQHLEAHEKAIKFSQPKRLRTYPAVTVRATRKMTVKSEVDQSKRPYSLRCYSKLKNKHK</sequence>
<keyword evidence="1" id="KW-0863">Zinc-finger</keyword>
<feature type="domain" description="C2H2-type" evidence="2">
    <location>
        <begin position="258"/>
        <end position="280"/>
    </location>
</feature>
<keyword evidence="1" id="KW-0862">Zinc</keyword>
<dbReference type="EMBL" id="CH477202">
    <property type="protein sequence ID" value="EAT48084.1"/>
    <property type="molecule type" value="Genomic_DNA"/>
</dbReference>
<accession>Q17N58</accession>
<dbReference type="Gene3D" id="3.30.160.60">
    <property type="entry name" value="Classic Zinc Finger"/>
    <property type="match status" value="1"/>
</dbReference>
<evidence type="ECO:0000313" key="4">
    <source>
        <dbReference type="Proteomes" id="UP000682892"/>
    </source>
</evidence>
<evidence type="ECO:0000256" key="1">
    <source>
        <dbReference type="PROSITE-ProRule" id="PRU00042"/>
    </source>
</evidence>
<dbReference type="AlphaFoldDB" id="Q17N58"/>
<proteinExistence type="predicted"/>
<keyword evidence="1" id="KW-0479">Metal-binding</keyword>
<evidence type="ECO:0000313" key="3">
    <source>
        <dbReference type="EMBL" id="EAT48084.1"/>
    </source>
</evidence>
<dbReference type="GO" id="GO:0008270">
    <property type="term" value="F:zinc ion binding"/>
    <property type="evidence" value="ECO:0007669"/>
    <property type="project" value="UniProtKB-KW"/>
</dbReference>
<dbReference type="HOGENOM" id="CLU_837343_0_0_1"/>
<organism evidence="3 4">
    <name type="scientific">Aedes aegypti</name>
    <name type="common">Yellowfever mosquito</name>
    <name type="synonym">Culex aegypti</name>
    <dbReference type="NCBI Taxonomy" id="7159"/>
    <lineage>
        <taxon>Eukaryota</taxon>
        <taxon>Metazoa</taxon>
        <taxon>Ecdysozoa</taxon>
        <taxon>Arthropoda</taxon>
        <taxon>Hexapoda</taxon>
        <taxon>Insecta</taxon>
        <taxon>Pterygota</taxon>
        <taxon>Neoptera</taxon>
        <taxon>Endopterygota</taxon>
        <taxon>Diptera</taxon>
        <taxon>Nematocera</taxon>
        <taxon>Culicoidea</taxon>
        <taxon>Culicidae</taxon>
        <taxon>Culicinae</taxon>
        <taxon>Aedini</taxon>
        <taxon>Aedes</taxon>
        <taxon>Stegomyia</taxon>
    </lineage>
</organism>
<reference evidence="3" key="2">
    <citation type="journal article" date="2007" name="Science">
        <title>Genome sequence of Aedes aegypti, a major arbovirus vector.</title>
        <authorList>
            <person name="Nene V."/>
            <person name="Wortman J.R."/>
            <person name="Lawson D."/>
            <person name="Haas B."/>
            <person name="Kodira C."/>
            <person name="Tu Z.J."/>
            <person name="Loftus B."/>
            <person name="Xi Z."/>
            <person name="Megy K."/>
            <person name="Grabherr M."/>
            <person name="Ren Q."/>
            <person name="Zdobnov E.M."/>
            <person name="Lobo N.F."/>
            <person name="Campbell K.S."/>
            <person name="Brown S.E."/>
            <person name="Bonaldo M.F."/>
            <person name="Zhu J."/>
            <person name="Sinkins S.P."/>
            <person name="Hogenkamp D.G."/>
            <person name="Amedeo P."/>
            <person name="Arensburger P."/>
            <person name="Atkinson P.W."/>
            <person name="Bidwell S."/>
            <person name="Biedler J."/>
            <person name="Birney E."/>
            <person name="Bruggner R.V."/>
            <person name="Costas J."/>
            <person name="Coy M.R."/>
            <person name="Crabtree J."/>
            <person name="Crawford M."/>
            <person name="Debruyn B."/>
            <person name="Decaprio D."/>
            <person name="Eiglmeier K."/>
            <person name="Eisenstadt E."/>
            <person name="El-Dorry H."/>
            <person name="Gelbart W.M."/>
            <person name="Gomes S.L."/>
            <person name="Hammond M."/>
            <person name="Hannick L.I."/>
            <person name="Hogan J.R."/>
            <person name="Holmes M.H."/>
            <person name="Jaffe D."/>
            <person name="Johnston J.S."/>
            <person name="Kennedy R.C."/>
            <person name="Koo H."/>
            <person name="Kravitz S."/>
            <person name="Kriventseva E.V."/>
            <person name="Kulp D."/>
            <person name="Labutti K."/>
            <person name="Lee E."/>
            <person name="Li S."/>
            <person name="Lovin D.D."/>
            <person name="Mao C."/>
            <person name="Mauceli E."/>
            <person name="Menck C.F."/>
            <person name="Miller J.R."/>
            <person name="Montgomery P."/>
            <person name="Mori A."/>
            <person name="Nascimento A.L."/>
            <person name="Naveira H.F."/>
            <person name="Nusbaum C."/>
            <person name="O'leary S."/>
            <person name="Orvis J."/>
            <person name="Pertea M."/>
            <person name="Quesneville H."/>
            <person name="Reidenbach K.R."/>
            <person name="Rogers Y.H."/>
            <person name="Roth C.W."/>
            <person name="Schneider J.R."/>
            <person name="Schatz M."/>
            <person name="Shumway M."/>
            <person name="Stanke M."/>
            <person name="Stinson E.O."/>
            <person name="Tubio J.M."/>
            <person name="Vanzee J.P."/>
            <person name="Verjovski-Almeida S."/>
            <person name="Werner D."/>
            <person name="White O."/>
            <person name="Wyder S."/>
            <person name="Zeng Q."/>
            <person name="Zhao Q."/>
            <person name="Zhao Y."/>
            <person name="Hill C.A."/>
            <person name="Raikhel A.S."/>
            <person name="Soares M.B."/>
            <person name="Knudson D.L."/>
            <person name="Lee N.H."/>
            <person name="Galagan J."/>
            <person name="Salzberg S.L."/>
            <person name="Paulsen I.T."/>
            <person name="Dimopoulos G."/>
            <person name="Collins F.H."/>
            <person name="Birren B."/>
            <person name="Fraser-Liggett C.M."/>
            <person name="Severson D.W."/>
        </authorList>
    </citation>
    <scope>NUCLEOTIDE SEQUENCE [LARGE SCALE GENOMIC DNA]</scope>
    <source>
        <strain evidence="3">Liverpool</strain>
    </source>
</reference>
<protein>
    <submittedName>
        <fullName evidence="3">AAEL000806-PA</fullName>
    </submittedName>
</protein>
<dbReference type="Proteomes" id="UP000682892">
    <property type="component" value="Unassembled WGS sequence"/>
</dbReference>